<proteinExistence type="predicted"/>
<feature type="non-terminal residue" evidence="2">
    <location>
        <position position="132"/>
    </location>
</feature>
<sequence length="132" mass="15909">RDNQENINIKQKIDFNSRKYIQSEFQDSHFDEPNVDNKRNTISTRNEEDDYSKEYIKLSEQNDKDINFRKKNYKHDDTANENMNEKINDKRQSLHEQTVPDLVDSSGHSKLEMEKIKRMFAQRESEHTTQIQ</sequence>
<feature type="region of interest" description="Disordered" evidence="1">
    <location>
        <begin position="77"/>
        <end position="109"/>
    </location>
</feature>
<evidence type="ECO:0000313" key="2">
    <source>
        <dbReference type="EMBL" id="CEK54928.1"/>
    </source>
</evidence>
<organism evidence="2">
    <name type="scientific">Arion vulgaris</name>
    <dbReference type="NCBI Taxonomy" id="1028688"/>
    <lineage>
        <taxon>Eukaryota</taxon>
        <taxon>Metazoa</taxon>
        <taxon>Spiralia</taxon>
        <taxon>Lophotrochozoa</taxon>
        <taxon>Mollusca</taxon>
        <taxon>Gastropoda</taxon>
        <taxon>Heterobranchia</taxon>
        <taxon>Euthyneura</taxon>
        <taxon>Panpulmonata</taxon>
        <taxon>Eupulmonata</taxon>
        <taxon>Stylommatophora</taxon>
        <taxon>Helicina</taxon>
        <taxon>Arionoidea</taxon>
        <taxon>Arionidae</taxon>
        <taxon>Arion</taxon>
    </lineage>
</organism>
<feature type="compositionally biased region" description="Basic and acidic residues" evidence="1">
    <location>
        <begin position="29"/>
        <end position="39"/>
    </location>
</feature>
<name>A0A0B6YFE4_9EUPU</name>
<gene>
    <name evidence="2" type="primary">ORF23953</name>
</gene>
<feature type="compositionally biased region" description="Basic and acidic residues" evidence="1">
    <location>
        <begin position="77"/>
        <end position="94"/>
    </location>
</feature>
<protein>
    <submittedName>
        <fullName evidence="2">Uncharacterized protein</fullName>
    </submittedName>
</protein>
<accession>A0A0B6YFE4</accession>
<dbReference type="AlphaFoldDB" id="A0A0B6YFE4"/>
<evidence type="ECO:0000256" key="1">
    <source>
        <dbReference type="SAM" id="MobiDB-lite"/>
    </source>
</evidence>
<feature type="non-terminal residue" evidence="2">
    <location>
        <position position="1"/>
    </location>
</feature>
<feature type="region of interest" description="Disordered" evidence="1">
    <location>
        <begin position="29"/>
        <end position="48"/>
    </location>
</feature>
<dbReference type="EMBL" id="HACG01008063">
    <property type="protein sequence ID" value="CEK54928.1"/>
    <property type="molecule type" value="Transcribed_RNA"/>
</dbReference>
<reference evidence="2" key="1">
    <citation type="submission" date="2014-12" db="EMBL/GenBank/DDBJ databases">
        <title>Insight into the proteome of Arion vulgaris.</title>
        <authorList>
            <person name="Aradska J."/>
            <person name="Bulat T."/>
            <person name="Smidak R."/>
            <person name="Sarate P."/>
            <person name="Gangsoo J."/>
            <person name="Sialana F."/>
            <person name="Bilban M."/>
            <person name="Lubec G."/>
        </authorList>
    </citation>
    <scope>NUCLEOTIDE SEQUENCE</scope>
    <source>
        <tissue evidence="2">Skin</tissue>
    </source>
</reference>